<organism evidence="2 3">
    <name type="scientific">Trifolium medium</name>
    <dbReference type="NCBI Taxonomy" id="97028"/>
    <lineage>
        <taxon>Eukaryota</taxon>
        <taxon>Viridiplantae</taxon>
        <taxon>Streptophyta</taxon>
        <taxon>Embryophyta</taxon>
        <taxon>Tracheophyta</taxon>
        <taxon>Spermatophyta</taxon>
        <taxon>Magnoliopsida</taxon>
        <taxon>eudicotyledons</taxon>
        <taxon>Gunneridae</taxon>
        <taxon>Pentapetalae</taxon>
        <taxon>rosids</taxon>
        <taxon>fabids</taxon>
        <taxon>Fabales</taxon>
        <taxon>Fabaceae</taxon>
        <taxon>Papilionoideae</taxon>
        <taxon>50 kb inversion clade</taxon>
        <taxon>NPAAA clade</taxon>
        <taxon>Hologalegina</taxon>
        <taxon>IRL clade</taxon>
        <taxon>Trifolieae</taxon>
        <taxon>Trifolium</taxon>
    </lineage>
</organism>
<evidence type="ECO:0000313" key="3">
    <source>
        <dbReference type="Proteomes" id="UP000265520"/>
    </source>
</evidence>
<dbReference type="GO" id="GO:0043531">
    <property type="term" value="F:ADP binding"/>
    <property type="evidence" value="ECO:0007669"/>
    <property type="project" value="InterPro"/>
</dbReference>
<protein>
    <submittedName>
        <fullName evidence="2">CC-NBS-LRR resistance protein</fullName>
    </submittedName>
</protein>
<reference evidence="2 3" key="1">
    <citation type="journal article" date="2018" name="Front. Plant Sci.">
        <title>Red Clover (Trifolium pratense) and Zigzag Clover (T. medium) - A Picture of Genomic Similarities and Differences.</title>
        <authorList>
            <person name="Dluhosova J."/>
            <person name="Istvanek J."/>
            <person name="Nedelnik J."/>
            <person name="Repkova J."/>
        </authorList>
    </citation>
    <scope>NUCLEOTIDE SEQUENCE [LARGE SCALE GENOMIC DNA]</scope>
    <source>
        <strain evidence="3">cv. 10/8</strain>
        <tissue evidence="2">Leaf</tissue>
    </source>
</reference>
<dbReference type="InterPro" id="IPR027417">
    <property type="entry name" value="P-loop_NTPase"/>
</dbReference>
<evidence type="ECO:0000256" key="1">
    <source>
        <dbReference type="ARBA" id="ARBA00022821"/>
    </source>
</evidence>
<dbReference type="InterPro" id="IPR042197">
    <property type="entry name" value="Apaf_helical"/>
</dbReference>
<comment type="caution">
    <text evidence="2">The sequence shown here is derived from an EMBL/GenBank/DDBJ whole genome shotgun (WGS) entry which is preliminary data.</text>
</comment>
<dbReference type="Proteomes" id="UP000265520">
    <property type="component" value="Unassembled WGS sequence"/>
</dbReference>
<keyword evidence="3" id="KW-1185">Reference proteome</keyword>
<keyword evidence="1" id="KW-0611">Plant defense</keyword>
<sequence length="91" mass="10282">MDHDQIIEVDLLSKEDAWTMFERYSGITNSSPNDLIDCGQSIVKECKQLPIAIAVTASNLKGQHKVYEWKVTLESLKKIGVMHRVDDAMFG</sequence>
<dbReference type="SUPFAM" id="SSF52540">
    <property type="entry name" value="P-loop containing nucleoside triphosphate hydrolases"/>
    <property type="match status" value="1"/>
</dbReference>
<accession>A0A392RPJ1</accession>
<dbReference type="EMBL" id="LXQA010247333">
    <property type="protein sequence ID" value="MCI37690.1"/>
    <property type="molecule type" value="Genomic_DNA"/>
</dbReference>
<dbReference type="PANTHER" id="PTHR36766:SF64">
    <property type="entry name" value="OS12G0206100 PROTEIN"/>
    <property type="match status" value="1"/>
</dbReference>
<feature type="non-terminal residue" evidence="2">
    <location>
        <position position="91"/>
    </location>
</feature>
<dbReference type="AlphaFoldDB" id="A0A392RPJ1"/>
<dbReference type="GO" id="GO:0006952">
    <property type="term" value="P:defense response"/>
    <property type="evidence" value="ECO:0007669"/>
    <property type="project" value="UniProtKB-KW"/>
</dbReference>
<dbReference type="Gene3D" id="1.10.8.430">
    <property type="entry name" value="Helical domain of apoptotic protease-activating factors"/>
    <property type="match status" value="1"/>
</dbReference>
<evidence type="ECO:0000313" key="2">
    <source>
        <dbReference type="EMBL" id="MCI37690.1"/>
    </source>
</evidence>
<proteinExistence type="predicted"/>
<name>A0A392RPJ1_9FABA</name>
<dbReference type="PANTHER" id="PTHR36766">
    <property type="entry name" value="PLANT BROAD-SPECTRUM MILDEW RESISTANCE PROTEIN RPW8"/>
    <property type="match status" value="1"/>
</dbReference>